<dbReference type="InterPro" id="IPR036291">
    <property type="entry name" value="NAD(P)-bd_dom_sf"/>
</dbReference>
<dbReference type="RefSeq" id="WP_369331522.1">
    <property type="nucleotide sequence ID" value="NZ_JAULBC010000007.1"/>
</dbReference>
<dbReference type="InterPro" id="IPR051267">
    <property type="entry name" value="STEAP_metalloreductase"/>
</dbReference>
<evidence type="ECO:0000259" key="2">
    <source>
        <dbReference type="Pfam" id="PF03807"/>
    </source>
</evidence>
<dbReference type="PANTHER" id="PTHR14239:SF10">
    <property type="entry name" value="REDUCTASE"/>
    <property type="match status" value="1"/>
</dbReference>
<evidence type="ECO:0000256" key="1">
    <source>
        <dbReference type="ARBA" id="ARBA00023002"/>
    </source>
</evidence>
<keyword evidence="1" id="KW-0560">Oxidoreductase</keyword>
<dbReference type="PANTHER" id="PTHR14239">
    <property type="entry name" value="DUDULIN-RELATED"/>
    <property type="match status" value="1"/>
</dbReference>
<keyword evidence="4" id="KW-1185">Reference proteome</keyword>
<organism evidence="3 4">
    <name type="scientific">Danxiaibacter flavus</name>
    <dbReference type="NCBI Taxonomy" id="3049108"/>
    <lineage>
        <taxon>Bacteria</taxon>
        <taxon>Pseudomonadati</taxon>
        <taxon>Bacteroidota</taxon>
        <taxon>Chitinophagia</taxon>
        <taxon>Chitinophagales</taxon>
        <taxon>Chitinophagaceae</taxon>
        <taxon>Danxiaibacter</taxon>
    </lineage>
</organism>
<evidence type="ECO:0000313" key="3">
    <source>
        <dbReference type="EMBL" id="MEX6690098.1"/>
    </source>
</evidence>
<evidence type="ECO:0000313" key="4">
    <source>
        <dbReference type="Proteomes" id="UP001560573"/>
    </source>
</evidence>
<comment type="caution">
    <text evidence="3">The sequence shown here is derived from an EMBL/GenBank/DDBJ whole genome shotgun (WGS) entry which is preliminary data.</text>
</comment>
<name>A0ABV3ZJU5_9BACT</name>
<dbReference type="Pfam" id="PF03807">
    <property type="entry name" value="F420_oxidored"/>
    <property type="match status" value="1"/>
</dbReference>
<dbReference type="SUPFAM" id="SSF51735">
    <property type="entry name" value="NAD(P)-binding Rossmann-fold domains"/>
    <property type="match status" value="1"/>
</dbReference>
<protein>
    <submittedName>
        <fullName evidence="3">NAD(P)-binding domain-containing protein</fullName>
    </submittedName>
</protein>
<gene>
    <name evidence="3" type="ORF">QTN47_21495</name>
</gene>
<dbReference type="Gene3D" id="3.40.50.720">
    <property type="entry name" value="NAD(P)-binding Rossmann-like Domain"/>
    <property type="match status" value="1"/>
</dbReference>
<dbReference type="Proteomes" id="UP001560573">
    <property type="component" value="Unassembled WGS sequence"/>
</dbReference>
<feature type="domain" description="Pyrroline-5-carboxylate reductase catalytic N-terminal" evidence="2">
    <location>
        <begin position="13"/>
        <end position="104"/>
    </location>
</feature>
<dbReference type="EMBL" id="JAULBC010000007">
    <property type="protein sequence ID" value="MEX6690098.1"/>
    <property type="molecule type" value="Genomic_DNA"/>
</dbReference>
<sequence>MLKNYHKTNSTMKIGVIGAGQIGGTLIRQYTKAGHSVKMTNSTGTEKLKNLAMETGASAVTLPDVVTDVDVIVISIPLIAIPTLSKELFNNISAGTAIIDTGNYYPIRDGRIEDIENGMPESVWVSNQIQQPVIKAYNNILAGSLACSGRAKGDPARLALPVSGDSKQSKDLVATLINDSGFDPFDCGSLQDSWRQQPGSPVYCTDLTLPQLEKSITKAKRELLPERRELGLTFIMKHDPAKWMDWWKDFAEHNRVIYESELT</sequence>
<accession>A0ABV3ZJU5</accession>
<reference evidence="3 4" key="1">
    <citation type="submission" date="2023-07" db="EMBL/GenBank/DDBJ databases">
        <authorList>
            <person name="Lian W.-H."/>
        </authorList>
    </citation>
    <scope>NUCLEOTIDE SEQUENCE [LARGE SCALE GENOMIC DNA]</scope>
    <source>
        <strain evidence="3 4">SYSU DXS3180</strain>
    </source>
</reference>
<dbReference type="InterPro" id="IPR028939">
    <property type="entry name" value="P5C_Rdtase_cat_N"/>
</dbReference>
<proteinExistence type="predicted"/>